<protein>
    <submittedName>
        <fullName evidence="2">Chemotaxis protein</fullName>
    </submittedName>
</protein>
<accession>A0A2J6WM41</accession>
<dbReference type="InterPro" id="IPR007439">
    <property type="entry name" value="Chemotax_Pase_CheZ"/>
</dbReference>
<name>A0A2J6WM41_9BACT</name>
<sequence length="210" mass="23973">MYEVKDLSELIEIAKKINSGEYELTSISIDPNHELFEVVQFFNESIKKISTARDVVEDSYEDLPVFEKVLKDVVKDTKSASEKILNLTDSINFNISEIKDNISLLKESLKNEELNKALGLVDRLVDKAIEGQDIAFDMISALEFQDITKQKIDKLLKVVKDLEKKLSDLIIKFGLKHNKIDVDTLNRLGEKDSILNDQDLVNQLLKEFGL</sequence>
<dbReference type="Pfam" id="PF04344">
    <property type="entry name" value="CheZ"/>
    <property type="match status" value="1"/>
</dbReference>
<evidence type="ECO:0000313" key="2">
    <source>
        <dbReference type="EMBL" id="PMP71441.1"/>
    </source>
</evidence>
<dbReference type="EMBL" id="PNIN01000041">
    <property type="protein sequence ID" value="PMP71441.1"/>
    <property type="molecule type" value="Genomic_DNA"/>
</dbReference>
<proteinExistence type="predicted"/>
<evidence type="ECO:0000256" key="1">
    <source>
        <dbReference type="SAM" id="Coils"/>
    </source>
</evidence>
<feature type="coiled-coil region" evidence="1">
    <location>
        <begin position="145"/>
        <end position="172"/>
    </location>
</feature>
<evidence type="ECO:0000313" key="3">
    <source>
        <dbReference type="Proteomes" id="UP000242881"/>
    </source>
</evidence>
<gene>
    <name evidence="2" type="ORF">C0187_04125</name>
</gene>
<dbReference type="AlphaFoldDB" id="A0A2J6WM41"/>
<dbReference type="Gene3D" id="1.10.287.500">
    <property type="entry name" value="Helix hairpin bin"/>
    <property type="match status" value="1"/>
</dbReference>
<reference evidence="2 3" key="1">
    <citation type="submission" date="2018-01" db="EMBL/GenBank/DDBJ databases">
        <title>Metagenomic assembled genomes from two thermal pools in the Uzon Caldera, Kamchatka, Russia.</title>
        <authorList>
            <person name="Wilkins L."/>
            <person name="Ettinger C."/>
        </authorList>
    </citation>
    <scope>NUCLEOTIDE SEQUENCE [LARGE SCALE GENOMIC DNA]</scope>
    <source>
        <strain evidence="2">ZAV-05</strain>
    </source>
</reference>
<dbReference type="SUPFAM" id="SSF75708">
    <property type="entry name" value="Chemotaxis phosphatase CheZ"/>
    <property type="match status" value="1"/>
</dbReference>
<dbReference type="GO" id="GO:0050920">
    <property type="term" value="P:regulation of chemotaxis"/>
    <property type="evidence" value="ECO:0007669"/>
    <property type="project" value="InterPro"/>
</dbReference>
<dbReference type="GO" id="GO:0003824">
    <property type="term" value="F:catalytic activity"/>
    <property type="evidence" value="ECO:0007669"/>
    <property type="project" value="InterPro"/>
</dbReference>
<dbReference type="RefSeq" id="WP_424605551.1">
    <property type="nucleotide sequence ID" value="NZ_JBNAVA010000005.1"/>
</dbReference>
<comment type="caution">
    <text evidence="2">The sequence shown here is derived from an EMBL/GenBank/DDBJ whole genome shotgun (WGS) entry which is preliminary data.</text>
</comment>
<keyword evidence="1" id="KW-0175">Coiled coil</keyword>
<dbReference type="Proteomes" id="UP000242881">
    <property type="component" value="Unassembled WGS sequence"/>
</dbReference>
<organism evidence="2 3">
    <name type="scientific">Calditerrivibrio nitroreducens</name>
    <dbReference type="NCBI Taxonomy" id="477976"/>
    <lineage>
        <taxon>Bacteria</taxon>
        <taxon>Pseudomonadati</taxon>
        <taxon>Deferribacterota</taxon>
        <taxon>Deferribacteres</taxon>
        <taxon>Deferribacterales</taxon>
        <taxon>Calditerrivibrionaceae</taxon>
    </lineage>
</organism>
<dbReference type="GO" id="GO:0009288">
    <property type="term" value="C:bacterial-type flagellum"/>
    <property type="evidence" value="ECO:0007669"/>
    <property type="project" value="InterPro"/>
</dbReference>